<evidence type="ECO:0000256" key="1">
    <source>
        <dbReference type="SAM" id="MobiDB-lite"/>
    </source>
</evidence>
<feature type="compositionally biased region" description="Low complexity" evidence="1">
    <location>
        <begin position="145"/>
        <end position="159"/>
    </location>
</feature>
<proteinExistence type="predicted"/>
<feature type="region of interest" description="Disordered" evidence="1">
    <location>
        <begin position="25"/>
        <end position="72"/>
    </location>
</feature>
<sequence>MAHARFDGLAEGVRAAGGPCPVDGLAGGAQDLVEADGEGAAGGDGDERRQAAAAGGGPHEDVLQQRRGGTPVPGAVVAGARARVASAAASSVRCAAARRCCSALQGAASAGPAGVSRHQRTSSPGRVRARRISRAPGVPLRERACSASASRSSLSGKARPTGTSRLVERPAGPGGVQRP</sequence>
<name>A0ABR5I3P7_STRLW</name>
<dbReference type="EMBL" id="LFEH01000012">
    <property type="protein sequence ID" value="KMS81011.1"/>
    <property type="molecule type" value="Genomic_DNA"/>
</dbReference>
<organism evidence="2 3">
    <name type="scientific">Streptomyces leeuwenhoekii</name>
    <dbReference type="NCBI Taxonomy" id="1437453"/>
    <lineage>
        <taxon>Bacteria</taxon>
        <taxon>Bacillati</taxon>
        <taxon>Actinomycetota</taxon>
        <taxon>Actinomycetes</taxon>
        <taxon>Kitasatosporales</taxon>
        <taxon>Streptomycetaceae</taxon>
        <taxon>Streptomyces</taxon>
    </lineage>
</organism>
<keyword evidence="3" id="KW-1185">Reference proteome</keyword>
<feature type="region of interest" description="Disordered" evidence="1">
    <location>
        <begin position="107"/>
        <end position="179"/>
    </location>
</feature>
<comment type="caution">
    <text evidence="2">The sequence shown here is derived from an EMBL/GenBank/DDBJ whole genome shotgun (WGS) entry which is preliminary data.</text>
</comment>
<dbReference type="Proteomes" id="UP000037274">
    <property type="component" value="Unassembled WGS sequence"/>
</dbReference>
<reference evidence="2 3" key="1">
    <citation type="submission" date="2015-06" db="EMBL/GenBank/DDBJ databases">
        <title>Draft genome sequence of Streptomyces leeuwenhoekii C58, which produces the novel lasso peptide, chaxapeptin.</title>
        <authorList>
            <person name="Yi Y."/>
            <person name="Hai D."/>
            <person name="Jaspars M."/>
            <person name="Sheng H."/>
            <person name="Rateb M.E."/>
            <person name="Bull A."/>
            <person name="Goodfellow M."/>
            <person name="Asenjo J.A."/>
            <person name="Ebel R."/>
        </authorList>
    </citation>
    <scope>NUCLEOTIDE SEQUENCE [LARGE SCALE GENOMIC DNA]</scope>
    <source>
        <strain evidence="2 3">C58</strain>
    </source>
</reference>
<protein>
    <submittedName>
        <fullName evidence="2">Uncharacterized protein</fullName>
    </submittedName>
</protein>
<accession>A0ABR5I3P7</accession>
<evidence type="ECO:0000313" key="3">
    <source>
        <dbReference type="Proteomes" id="UP000037274"/>
    </source>
</evidence>
<gene>
    <name evidence="2" type="ORF">ACH49_05535</name>
</gene>
<evidence type="ECO:0000313" key="2">
    <source>
        <dbReference type="EMBL" id="KMS81011.1"/>
    </source>
</evidence>